<evidence type="ECO:0000313" key="3">
    <source>
        <dbReference type="EMBL" id="MBS0026641.1"/>
    </source>
</evidence>
<keyword evidence="4" id="KW-1185">Reference proteome</keyword>
<evidence type="ECO:0000256" key="1">
    <source>
        <dbReference type="SAM" id="MobiDB-lite"/>
    </source>
</evidence>
<evidence type="ECO:0000313" key="4">
    <source>
        <dbReference type="Proteomes" id="UP000676386"/>
    </source>
</evidence>
<feature type="signal peptide" evidence="2">
    <location>
        <begin position="1"/>
        <end position="19"/>
    </location>
</feature>
<dbReference type="RefSeq" id="WP_211971758.1">
    <property type="nucleotide sequence ID" value="NZ_CBFHAM010000031.1"/>
</dbReference>
<accession>A0ABS5IUR0</accession>
<comment type="caution">
    <text evidence="3">The sequence shown here is derived from an EMBL/GenBank/DDBJ whole genome shotgun (WGS) entry which is preliminary data.</text>
</comment>
<sequence>MLRSFLLCFVIFFSLRANAQQTGIIRIQGSYDSSAVTELYNSAPIGIQLFYSDSSTQQTTGYLRGNYRWNKLDISSSNGSIRNGILYFNRPQLVKDHYRITLTVSTGNNKPLQSTITLPYLTGIRFNHYADSIKRDIRFYLNVEGKFSSGKVFPLDTASVKFAASDGEILGQDLLLPKNDTIKTVTVEAWYKHNNRMYLRSVIPVKQAPDPDSLITKPSPEGNKRKRRQ</sequence>
<evidence type="ECO:0000256" key="2">
    <source>
        <dbReference type="SAM" id="SignalP"/>
    </source>
</evidence>
<feature type="chain" id="PRO_5047251760" evidence="2">
    <location>
        <begin position="20"/>
        <end position="229"/>
    </location>
</feature>
<feature type="region of interest" description="Disordered" evidence="1">
    <location>
        <begin position="209"/>
        <end position="229"/>
    </location>
</feature>
<dbReference type="EMBL" id="JAGTXB010000002">
    <property type="protein sequence ID" value="MBS0026641.1"/>
    <property type="molecule type" value="Genomic_DNA"/>
</dbReference>
<organism evidence="3 4">
    <name type="scientific">Chitinophaga hostae</name>
    <dbReference type="NCBI Taxonomy" id="2831022"/>
    <lineage>
        <taxon>Bacteria</taxon>
        <taxon>Pseudomonadati</taxon>
        <taxon>Bacteroidota</taxon>
        <taxon>Chitinophagia</taxon>
        <taxon>Chitinophagales</taxon>
        <taxon>Chitinophagaceae</taxon>
        <taxon>Chitinophaga</taxon>
    </lineage>
</organism>
<name>A0ABS5IUR0_9BACT</name>
<reference evidence="3 4" key="1">
    <citation type="submission" date="2021-04" db="EMBL/GenBank/DDBJ databases">
        <title>Chitinophaga sp. nov., isolated from the rhizosphere soil.</title>
        <authorList>
            <person name="He S."/>
        </authorList>
    </citation>
    <scope>NUCLEOTIDE SEQUENCE [LARGE SCALE GENOMIC DNA]</scope>
    <source>
        <strain evidence="3 4">2R12</strain>
    </source>
</reference>
<protein>
    <submittedName>
        <fullName evidence="3">Uncharacterized protein</fullName>
    </submittedName>
</protein>
<gene>
    <name evidence="3" type="ORF">KE626_04895</name>
</gene>
<dbReference type="Proteomes" id="UP000676386">
    <property type="component" value="Unassembled WGS sequence"/>
</dbReference>
<proteinExistence type="predicted"/>
<keyword evidence="2" id="KW-0732">Signal</keyword>